<dbReference type="AlphaFoldDB" id="A0A383U5F4"/>
<keyword evidence="5" id="KW-1185">Reference proteome</keyword>
<dbReference type="GO" id="GO:0006631">
    <property type="term" value="P:fatty acid metabolic process"/>
    <property type="evidence" value="ECO:0007669"/>
    <property type="project" value="TreeGrafter"/>
</dbReference>
<dbReference type="InterPro" id="IPR042099">
    <property type="entry name" value="ANL_N_sf"/>
</dbReference>
<reference evidence="4 5" key="1">
    <citation type="submission" date="2018-09" db="EMBL/GenBank/DDBJ databases">
        <authorList>
            <consortium name="Pathogen Informatics"/>
        </authorList>
    </citation>
    <scope>NUCLEOTIDE SEQUENCE [LARGE SCALE GENOMIC DNA]</scope>
    <source>
        <strain evidence="4 5">OH-22767</strain>
    </source>
</reference>
<dbReference type="Gene3D" id="3.30.300.30">
    <property type="match status" value="1"/>
</dbReference>
<name>A0A383U5F4_9FLAO</name>
<comment type="similarity">
    <text evidence="1">Belongs to the ATP-dependent AMP-binding enzyme family.</text>
</comment>
<protein>
    <submittedName>
        <fullName evidence="4">2-succinylbenzoate--CoA ligase</fullName>
        <ecNumber evidence="4">6.2.1.26</ecNumber>
    </submittedName>
</protein>
<proteinExistence type="inferred from homology"/>
<evidence type="ECO:0000259" key="3">
    <source>
        <dbReference type="Pfam" id="PF00501"/>
    </source>
</evidence>
<dbReference type="InterPro" id="IPR045851">
    <property type="entry name" value="AMP-bd_C_sf"/>
</dbReference>
<dbReference type="EMBL" id="UNSC01000008">
    <property type="protein sequence ID" value="SZD74183.1"/>
    <property type="molecule type" value="Genomic_DNA"/>
</dbReference>
<keyword evidence="2 4" id="KW-0436">Ligase</keyword>
<sequence length="329" mass="37542">MLIIDFSKPFKISENQATNEFEQSVLDFIEYYLCHDKILVQTSGSTGEPKDLVLSKKNMQLSAKLTGNFLSLKKNNSALLCLPMSYIAGKMMVVRAIELKLKLYCIPPKIKLQIPDNYDFAAMTPAQCEASYSELGKIKKLIIGGAAVKFDLRKKLEKISTDCYETYGMTETITHIAMRKIGQDRSFKVLPQMEIKTGEKGNLHIKTPYSDNWLETNDLVEITNDGFDFFGRLDDVINSGGVKINPEKVENILKPYIRGEFVISSISDEDWGEKIVLVVEQNQEVNLFKFSELNLSKFEVPKEVIFLEKFPRTHSGKIQRKKIKEFLKP</sequence>
<organism evidence="4 5">
    <name type="scientific">Candidatus Ornithobacterium hominis</name>
    <dbReference type="NCBI Taxonomy" id="2497989"/>
    <lineage>
        <taxon>Bacteria</taxon>
        <taxon>Pseudomonadati</taxon>
        <taxon>Bacteroidota</taxon>
        <taxon>Flavobacteriia</taxon>
        <taxon>Flavobacteriales</taxon>
        <taxon>Weeksellaceae</taxon>
        <taxon>Ornithobacterium</taxon>
    </lineage>
</organism>
<dbReference type="Proteomes" id="UP000262142">
    <property type="component" value="Unassembled WGS sequence"/>
</dbReference>
<feature type="domain" description="AMP-dependent synthetase/ligase" evidence="3">
    <location>
        <begin position="42"/>
        <end position="181"/>
    </location>
</feature>
<dbReference type="GO" id="GO:0031956">
    <property type="term" value="F:medium-chain fatty acid-CoA ligase activity"/>
    <property type="evidence" value="ECO:0007669"/>
    <property type="project" value="TreeGrafter"/>
</dbReference>
<dbReference type="GO" id="GO:0008756">
    <property type="term" value="F:o-succinylbenzoate-CoA ligase activity"/>
    <property type="evidence" value="ECO:0007669"/>
    <property type="project" value="UniProtKB-EC"/>
</dbReference>
<dbReference type="Gene3D" id="3.40.50.12780">
    <property type="entry name" value="N-terminal domain of ligase-like"/>
    <property type="match status" value="1"/>
</dbReference>
<evidence type="ECO:0000313" key="5">
    <source>
        <dbReference type="Proteomes" id="UP000262142"/>
    </source>
</evidence>
<evidence type="ECO:0000313" key="4">
    <source>
        <dbReference type="EMBL" id="SZD74183.1"/>
    </source>
</evidence>
<gene>
    <name evidence="4" type="primary">menE</name>
    <name evidence="4" type="ORF">SAMEA104719789_01641</name>
</gene>
<dbReference type="OrthoDB" id="8870348at2"/>
<dbReference type="PANTHER" id="PTHR43201">
    <property type="entry name" value="ACYL-COA SYNTHETASE"/>
    <property type="match status" value="1"/>
</dbReference>
<dbReference type="EC" id="6.2.1.26" evidence="4"/>
<evidence type="ECO:0000256" key="2">
    <source>
        <dbReference type="ARBA" id="ARBA00022598"/>
    </source>
</evidence>
<dbReference type="Pfam" id="PF00501">
    <property type="entry name" value="AMP-binding"/>
    <property type="match status" value="1"/>
</dbReference>
<dbReference type="InterPro" id="IPR000873">
    <property type="entry name" value="AMP-dep_synth/lig_dom"/>
</dbReference>
<accession>A0A383U5F4</accession>
<evidence type="ECO:0000256" key="1">
    <source>
        <dbReference type="ARBA" id="ARBA00006432"/>
    </source>
</evidence>
<dbReference type="SUPFAM" id="SSF56801">
    <property type="entry name" value="Acetyl-CoA synthetase-like"/>
    <property type="match status" value="1"/>
</dbReference>
<dbReference type="PANTHER" id="PTHR43201:SF5">
    <property type="entry name" value="MEDIUM-CHAIN ACYL-COA LIGASE ACSF2, MITOCHONDRIAL"/>
    <property type="match status" value="1"/>
</dbReference>
<dbReference type="RefSeq" id="WP_119059796.1">
    <property type="nucleotide sequence ID" value="NZ_UNSC01000008.1"/>
</dbReference>